<protein>
    <recommendedName>
        <fullName evidence="3">Sulfur carrier protein ThiS</fullName>
    </recommendedName>
</protein>
<dbReference type="AlphaFoldDB" id="A0A8A0RP14"/>
<keyword evidence="2" id="KW-1185">Reference proteome</keyword>
<dbReference type="CDD" id="cd00565">
    <property type="entry name" value="Ubl_ThiS"/>
    <property type="match status" value="1"/>
</dbReference>
<dbReference type="Proteomes" id="UP000662904">
    <property type="component" value="Chromosome"/>
</dbReference>
<dbReference type="InterPro" id="IPR016155">
    <property type="entry name" value="Mopterin_synth/thiamin_S_b"/>
</dbReference>
<dbReference type="EMBL" id="CP059066">
    <property type="protein sequence ID" value="QSQ09308.1"/>
    <property type="molecule type" value="Genomic_DNA"/>
</dbReference>
<dbReference type="InterPro" id="IPR012675">
    <property type="entry name" value="Beta-grasp_dom_sf"/>
</dbReference>
<evidence type="ECO:0000313" key="2">
    <source>
        <dbReference type="Proteomes" id="UP000662904"/>
    </source>
</evidence>
<dbReference type="RefSeq" id="WP_206706668.1">
    <property type="nucleotide sequence ID" value="NZ_CP059066.1"/>
</dbReference>
<reference evidence="1" key="1">
    <citation type="submission" date="2020-07" db="EMBL/GenBank/DDBJ databases">
        <title>Koleobacter methoxysyntrophicus gen. nov., sp. nov., a novel anaerobic bacterium isolated from deep subsurface oil field and proposal of Koleobacterales ord. nov. in the phylum Firmicutes.</title>
        <authorList>
            <person name="Sakamoto S."/>
            <person name="Tamaki H."/>
        </authorList>
    </citation>
    <scope>NUCLEOTIDE SEQUENCE</scope>
    <source>
        <strain evidence="1">NRmbB1</strain>
    </source>
</reference>
<name>A0A8A0RP14_9FIRM</name>
<dbReference type="KEGG" id="kme:H0A61_01669"/>
<proteinExistence type="predicted"/>
<dbReference type="NCBIfam" id="TIGR01683">
    <property type="entry name" value="thiS"/>
    <property type="match status" value="1"/>
</dbReference>
<dbReference type="InterPro" id="IPR010035">
    <property type="entry name" value="Thi_S"/>
</dbReference>
<dbReference type="InterPro" id="IPR003749">
    <property type="entry name" value="ThiS/MoaD-like"/>
</dbReference>
<dbReference type="Gene3D" id="3.10.20.30">
    <property type="match status" value="1"/>
</dbReference>
<accession>A0A8A0RP14</accession>
<organism evidence="1 2">
    <name type="scientific">Koleobacter methoxysyntrophicus</name>
    <dbReference type="NCBI Taxonomy" id="2751313"/>
    <lineage>
        <taxon>Bacteria</taxon>
        <taxon>Bacillati</taxon>
        <taxon>Bacillota</taxon>
        <taxon>Clostridia</taxon>
        <taxon>Koleobacterales</taxon>
        <taxon>Koleobacteraceae</taxon>
        <taxon>Koleobacter</taxon>
    </lineage>
</organism>
<evidence type="ECO:0000313" key="1">
    <source>
        <dbReference type="EMBL" id="QSQ09308.1"/>
    </source>
</evidence>
<dbReference type="Pfam" id="PF02597">
    <property type="entry name" value="ThiS"/>
    <property type="match status" value="1"/>
</dbReference>
<dbReference type="PANTHER" id="PTHR34472:SF1">
    <property type="entry name" value="SULFUR CARRIER PROTEIN THIS"/>
    <property type="match status" value="1"/>
</dbReference>
<dbReference type="SUPFAM" id="SSF54285">
    <property type="entry name" value="MoaD/ThiS"/>
    <property type="match status" value="1"/>
</dbReference>
<gene>
    <name evidence="1" type="ORF">H0A61_01669</name>
</gene>
<evidence type="ECO:0008006" key="3">
    <source>
        <dbReference type="Google" id="ProtNLM"/>
    </source>
</evidence>
<sequence>MIKVNGREMEWEGGMTVDALLKKCNFTFPLIIVKVNDTLVPKEDYTSYVIRDNDDVKVIHLTSGG</sequence>
<dbReference type="PANTHER" id="PTHR34472">
    <property type="entry name" value="SULFUR CARRIER PROTEIN THIS"/>
    <property type="match status" value="1"/>
</dbReference>